<feature type="domain" description="Aldehyde dehydrogenase" evidence="2">
    <location>
        <begin position="30"/>
        <end position="266"/>
    </location>
</feature>
<dbReference type="InterPro" id="IPR016162">
    <property type="entry name" value="Ald_DH_N"/>
</dbReference>
<dbReference type="GO" id="GO:0016491">
    <property type="term" value="F:oxidoreductase activity"/>
    <property type="evidence" value="ECO:0007669"/>
    <property type="project" value="UniProtKB-KW"/>
</dbReference>
<reference evidence="3" key="1">
    <citation type="submission" date="2018-05" db="EMBL/GenBank/DDBJ databases">
        <authorList>
            <person name="Lanie J.A."/>
            <person name="Ng W.-L."/>
            <person name="Kazmierczak K.M."/>
            <person name="Andrzejewski T.M."/>
            <person name="Davidsen T.M."/>
            <person name="Wayne K.J."/>
            <person name="Tettelin H."/>
            <person name="Glass J.I."/>
            <person name="Rusch D."/>
            <person name="Podicherti R."/>
            <person name="Tsui H.-C.T."/>
            <person name="Winkler M.E."/>
        </authorList>
    </citation>
    <scope>NUCLEOTIDE SEQUENCE</scope>
</reference>
<dbReference type="PANTHER" id="PTHR11699">
    <property type="entry name" value="ALDEHYDE DEHYDROGENASE-RELATED"/>
    <property type="match status" value="1"/>
</dbReference>
<dbReference type="AlphaFoldDB" id="A0A382W119"/>
<organism evidence="3">
    <name type="scientific">marine metagenome</name>
    <dbReference type="NCBI Taxonomy" id="408172"/>
    <lineage>
        <taxon>unclassified sequences</taxon>
        <taxon>metagenomes</taxon>
        <taxon>ecological metagenomes</taxon>
    </lineage>
</organism>
<proteinExistence type="predicted"/>
<sequence length="266" mass="28584">MKTADYKSIAKKIKFEGRAYINGKYVDAIDGSKFENINPATGETLCSVAKCNHKDVDLTVKVSRKAFESGVWSRSTPEHRKEVLLKFAELLRKHGVENSVLECVDTGKLINDCINEVANDAPMHFQWYGELIDKVFGKVGATDPSITSLVVKEPIGVVAGVVPWNFPLMMAVWKAAPALAAGCSIIIKPAEDTPLTALRVAKLASEAGIPDGVFNVVPGYGDVGEALGRHNDVDAVSFTGSTEVGGYFMKYSGESNLKTVGLEMGG</sequence>
<name>A0A382W119_9ZZZZ</name>
<evidence type="ECO:0000256" key="1">
    <source>
        <dbReference type="ARBA" id="ARBA00023002"/>
    </source>
</evidence>
<evidence type="ECO:0000313" key="3">
    <source>
        <dbReference type="EMBL" id="SVD51985.1"/>
    </source>
</evidence>
<dbReference type="Pfam" id="PF00171">
    <property type="entry name" value="Aldedh"/>
    <property type="match status" value="1"/>
</dbReference>
<accession>A0A382W119</accession>
<dbReference type="EMBL" id="UINC01155877">
    <property type="protein sequence ID" value="SVD51985.1"/>
    <property type="molecule type" value="Genomic_DNA"/>
</dbReference>
<dbReference type="InterPro" id="IPR016161">
    <property type="entry name" value="Ald_DH/histidinol_DH"/>
</dbReference>
<gene>
    <name evidence="3" type="ORF">METZ01_LOCUS404839</name>
</gene>
<keyword evidence="1" id="KW-0560">Oxidoreductase</keyword>
<dbReference type="FunFam" id="3.40.605.10:FF:000001">
    <property type="entry name" value="Aldehyde dehydrogenase 1"/>
    <property type="match status" value="1"/>
</dbReference>
<dbReference type="Gene3D" id="3.40.605.10">
    <property type="entry name" value="Aldehyde Dehydrogenase, Chain A, domain 1"/>
    <property type="match status" value="1"/>
</dbReference>
<protein>
    <recommendedName>
        <fullName evidence="2">Aldehyde dehydrogenase domain-containing protein</fullName>
    </recommendedName>
</protein>
<evidence type="ECO:0000259" key="2">
    <source>
        <dbReference type="Pfam" id="PF00171"/>
    </source>
</evidence>
<dbReference type="InterPro" id="IPR015590">
    <property type="entry name" value="Aldehyde_DH_dom"/>
</dbReference>
<feature type="non-terminal residue" evidence="3">
    <location>
        <position position="266"/>
    </location>
</feature>
<dbReference type="SUPFAM" id="SSF53720">
    <property type="entry name" value="ALDH-like"/>
    <property type="match status" value="1"/>
</dbReference>